<evidence type="ECO:0000256" key="1">
    <source>
        <dbReference type="ARBA" id="ARBA00004651"/>
    </source>
</evidence>
<organism evidence="7 8">
    <name type="scientific">Hoeflea alexandrii</name>
    <dbReference type="NCBI Taxonomy" id="288436"/>
    <lineage>
        <taxon>Bacteria</taxon>
        <taxon>Pseudomonadati</taxon>
        <taxon>Pseudomonadota</taxon>
        <taxon>Alphaproteobacteria</taxon>
        <taxon>Hyphomicrobiales</taxon>
        <taxon>Rhizobiaceae</taxon>
        <taxon>Hoeflea</taxon>
    </lineage>
</organism>
<protein>
    <submittedName>
        <fullName evidence="7">ABC transporter permease</fullName>
    </submittedName>
</protein>
<evidence type="ECO:0000256" key="6">
    <source>
        <dbReference type="SAM" id="Phobius"/>
    </source>
</evidence>
<dbReference type="PANTHER" id="PTHR47089:SF1">
    <property type="entry name" value="GUANOSINE ABC TRANSPORTER PERMEASE PROTEIN NUPP"/>
    <property type="match status" value="1"/>
</dbReference>
<reference evidence="7 8" key="1">
    <citation type="submission" date="2020-01" db="EMBL/GenBank/DDBJ databases">
        <title>Genomes of bacteria type strains.</title>
        <authorList>
            <person name="Chen J."/>
            <person name="Zhu S."/>
            <person name="Yang J."/>
        </authorList>
    </citation>
    <scope>NUCLEOTIDE SEQUENCE [LARGE SCALE GENOMIC DNA]</scope>
    <source>
        <strain evidence="7 8">DSM 16655</strain>
    </source>
</reference>
<gene>
    <name evidence="7" type="ORF">GTW23_19400</name>
</gene>
<dbReference type="Pfam" id="PF02653">
    <property type="entry name" value="BPD_transp_2"/>
    <property type="match status" value="1"/>
</dbReference>
<accession>A0ABT1CVY4</accession>
<comment type="caution">
    <text evidence="7">The sequence shown here is derived from an EMBL/GenBank/DDBJ whole genome shotgun (WGS) entry which is preliminary data.</text>
</comment>
<feature type="transmembrane region" description="Helical" evidence="6">
    <location>
        <begin position="236"/>
        <end position="256"/>
    </location>
</feature>
<evidence type="ECO:0000313" key="8">
    <source>
        <dbReference type="Proteomes" id="UP001320715"/>
    </source>
</evidence>
<keyword evidence="8" id="KW-1185">Reference proteome</keyword>
<dbReference type="PANTHER" id="PTHR47089">
    <property type="entry name" value="ABC TRANSPORTER, PERMEASE PROTEIN"/>
    <property type="match status" value="1"/>
</dbReference>
<feature type="transmembrane region" description="Helical" evidence="6">
    <location>
        <begin position="51"/>
        <end position="72"/>
    </location>
</feature>
<keyword evidence="5 6" id="KW-0472">Membrane</keyword>
<feature type="transmembrane region" description="Helical" evidence="6">
    <location>
        <begin position="138"/>
        <end position="156"/>
    </location>
</feature>
<proteinExistence type="predicted"/>
<comment type="subcellular location">
    <subcellularLocation>
        <location evidence="1">Cell membrane</location>
        <topology evidence="1">Multi-pass membrane protein</topology>
    </subcellularLocation>
</comment>
<feature type="transmembrane region" description="Helical" evidence="6">
    <location>
        <begin position="315"/>
        <end position="336"/>
    </location>
</feature>
<feature type="transmembrane region" description="Helical" evidence="6">
    <location>
        <begin position="288"/>
        <end position="309"/>
    </location>
</feature>
<feature type="transmembrane region" description="Helical" evidence="6">
    <location>
        <begin position="84"/>
        <end position="101"/>
    </location>
</feature>
<feature type="transmembrane region" description="Helical" evidence="6">
    <location>
        <begin position="188"/>
        <end position="205"/>
    </location>
</feature>
<keyword evidence="4 6" id="KW-1133">Transmembrane helix</keyword>
<feature type="transmembrane region" description="Helical" evidence="6">
    <location>
        <begin position="107"/>
        <end position="131"/>
    </location>
</feature>
<dbReference type="CDD" id="cd06580">
    <property type="entry name" value="TM_PBP1_transp_TpRbsC_like"/>
    <property type="match status" value="1"/>
</dbReference>
<dbReference type="EMBL" id="JAAAML010000004">
    <property type="protein sequence ID" value="MCO6410352.1"/>
    <property type="molecule type" value="Genomic_DNA"/>
</dbReference>
<evidence type="ECO:0000256" key="5">
    <source>
        <dbReference type="ARBA" id="ARBA00023136"/>
    </source>
</evidence>
<evidence type="ECO:0000313" key="7">
    <source>
        <dbReference type="EMBL" id="MCO6410352.1"/>
    </source>
</evidence>
<dbReference type="Proteomes" id="UP001320715">
    <property type="component" value="Unassembled WGS sequence"/>
</dbReference>
<keyword evidence="2" id="KW-1003">Cell membrane</keyword>
<sequence length="342" mass="35658">MSNWLDRGLGFAVPLLIALLVSALVLLAIGENPLDTFSLMLTEGFGSPRRLASTLSAATPLLFTAVGTAICFRAGVFNVGVDGAFLIGGLAAVVAGFSLPAELGWSLVPICLAVGALFGAAWLFIPGWLLARLEVDEVVSTLMLNFIAVAITGYLVNGPFLSRQSGNNVTPPVHEAAELSRLMPPGTLHSGFLLALAVLVAYAFWTRRTPAGLEGAWVGLNRRFSRVVGVSVQRTIILAMVLSGIVGGLGGAAHGLGQLHRFTDGFSAGYGFTGMAVALLAHNSPLGMLIGAILFGALASAGTTIQLFSDIPLDLVNIIQGIVMIFAVIELGRIGIRRRVKA</sequence>
<evidence type="ECO:0000256" key="4">
    <source>
        <dbReference type="ARBA" id="ARBA00022989"/>
    </source>
</evidence>
<name>A0ABT1CVY4_9HYPH</name>
<dbReference type="RefSeq" id="WP_252917037.1">
    <property type="nucleotide sequence ID" value="NZ_JAAAML010000004.1"/>
</dbReference>
<dbReference type="InterPro" id="IPR001851">
    <property type="entry name" value="ABC_transp_permease"/>
</dbReference>
<evidence type="ECO:0000256" key="2">
    <source>
        <dbReference type="ARBA" id="ARBA00022475"/>
    </source>
</evidence>
<evidence type="ECO:0000256" key="3">
    <source>
        <dbReference type="ARBA" id="ARBA00022692"/>
    </source>
</evidence>
<keyword evidence="3 6" id="KW-0812">Transmembrane</keyword>
<feature type="transmembrane region" description="Helical" evidence="6">
    <location>
        <begin position="262"/>
        <end position="281"/>
    </location>
</feature>